<dbReference type="InterPro" id="IPR017901">
    <property type="entry name" value="C-CAP_CF_C-like"/>
</dbReference>
<dbReference type="Proteomes" id="UP001530400">
    <property type="component" value="Unassembled WGS sequence"/>
</dbReference>
<evidence type="ECO:0000313" key="5">
    <source>
        <dbReference type="Proteomes" id="UP001530400"/>
    </source>
</evidence>
<comment type="similarity">
    <text evidence="1">Belongs to the TBCC family.</text>
</comment>
<feature type="compositionally biased region" description="Low complexity" evidence="2">
    <location>
        <begin position="25"/>
        <end position="40"/>
    </location>
</feature>
<evidence type="ECO:0000256" key="2">
    <source>
        <dbReference type="SAM" id="MobiDB-lite"/>
    </source>
</evidence>
<accession>A0ABD3QYK8</accession>
<gene>
    <name evidence="4" type="ORF">ACHAWO_003005</name>
</gene>
<feature type="region of interest" description="Disordered" evidence="2">
    <location>
        <begin position="436"/>
        <end position="464"/>
    </location>
</feature>
<dbReference type="InterPro" id="IPR039589">
    <property type="entry name" value="TBCC1"/>
</dbReference>
<keyword evidence="5" id="KW-1185">Reference proteome</keyword>
<feature type="region of interest" description="Disordered" evidence="2">
    <location>
        <begin position="743"/>
        <end position="766"/>
    </location>
</feature>
<evidence type="ECO:0000256" key="1">
    <source>
        <dbReference type="ARBA" id="ARBA00008848"/>
    </source>
</evidence>
<feature type="region of interest" description="Disordered" evidence="2">
    <location>
        <begin position="1"/>
        <end position="45"/>
    </location>
</feature>
<comment type="caution">
    <text evidence="4">The sequence shown here is derived from an EMBL/GenBank/DDBJ whole genome shotgun (WGS) entry which is preliminary data.</text>
</comment>
<dbReference type="EMBL" id="JALLPJ020000002">
    <property type="protein sequence ID" value="KAL3805495.1"/>
    <property type="molecule type" value="Genomic_DNA"/>
</dbReference>
<dbReference type="Gene3D" id="2.160.20.70">
    <property type="match status" value="1"/>
</dbReference>
<feature type="compositionally biased region" description="Gly residues" evidence="2">
    <location>
        <begin position="288"/>
        <end position="302"/>
    </location>
</feature>
<reference evidence="4 5" key="1">
    <citation type="submission" date="2024-10" db="EMBL/GenBank/DDBJ databases">
        <title>Updated reference genomes for cyclostephanoid diatoms.</title>
        <authorList>
            <person name="Roberts W.R."/>
            <person name="Alverson A.J."/>
        </authorList>
    </citation>
    <scope>NUCLEOTIDE SEQUENCE [LARGE SCALE GENOMIC DNA]</scope>
    <source>
        <strain evidence="4 5">AJA010-31</strain>
    </source>
</reference>
<feature type="compositionally biased region" description="Low complexity" evidence="2">
    <location>
        <begin position="337"/>
        <end position="352"/>
    </location>
</feature>
<feature type="region of interest" description="Disordered" evidence="2">
    <location>
        <begin position="288"/>
        <end position="310"/>
    </location>
</feature>
<feature type="region of interest" description="Disordered" evidence="2">
    <location>
        <begin position="997"/>
        <end position="1049"/>
    </location>
</feature>
<dbReference type="PANTHER" id="PTHR16052:SF0">
    <property type="entry name" value="TBCC DOMAIN-CONTAINING PROTEIN 1"/>
    <property type="match status" value="1"/>
</dbReference>
<feature type="region of interest" description="Disordered" evidence="2">
    <location>
        <begin position="888"/>
        <end position="913"/>
    </location>
</feature>
<dbReference type="PROSITE" id="PS51329">
    <property type="entry name" value="C_CAP_COFACTOR_C"/>
    <property type="match status" value="1"/>
</dbReference>
<sequence length="1133" mass="120852">MPTHSNRPRSPTNPNEPDEFSFHPTSRSSAHTNSSGNSSHPNPALSASQQLLPTLASKPHAFSGAVLTPEHARGITAGSVLSLASALSLQAANAAMSKGILPPGEQNTNLFAGCGADILSSITNNNSSPNLLLYPPSSPPNQQPQNAHVLQILQSNLQHIPQTPTTTTVLSTPSSSAYSPAPSLTASNTNNTASLLSSSGLPTLLAPSLLSITETLETHASWRIQYTVWITEAWSILKWSEPSAALFWEMATMYHTLYVASLSAAGGGSGSEVRMRLLGIIMGNEGGGGGNVGGSGTPGSRGGDGKQRTKSNLNTVVRGDLNQNVDFPQTHIPPILSCGSQSSMGSVKSSGVESGGDASGGGGGGGSVPSSVDGSYALGAGATTATNKPQSRVNASNMKPARHSAKELPVWLISMFLLVHCEDQAFMRCTSAEDERRFSNEGGGSGGSSRHHQHGSRPGEENEFNSMLINRSLSLRTRLHAGMHQNNAHCASFLLRHLRKFLLLCAVPRNSEACRAIAALAAQQQASEDRSLKTVLSATLEELDVSQIEQKHKDEHRNIGVSVQLTLEELDRLSLVLQAPSGGPVEEPPIAIGEHVLKCLAVEEMEARELSGGRSSAASLHRMNLMNNGLVTVGDAERILRKYLQDELAMALQELEGEDNENSEDVSNRLSKLTINNQPLSPPRSRGLSVADSIATDANTVNDSNCYFKELSYRKLRSTTVLLEPNRDFGGFTSNGNTADTQSVASLHSQTSSTHHHSTQQDKLQVDNESGRLHDLHIADCSETHFYLLQPFEHATIAACSDCTIVVGAVAGLLHIVDCERTTITAAARRVVVSNSFDVVNYLFTPSPPLLVGDNNGCQFAPYNTYYDGLRQDLLATGLAAALRSSLVTGDTPASPSRGGGGEGGGSSPTAAHPALQCASNKWKVPVELAKLEIPQLTNVATSGTTESSSGNISPGADERALKSATDLTMQLPILLPASDFEILLVPVESEEAHVRRKIQRQSEEEAIHEEEAAEETNDATTVYSNASSLTGDKDKGDQASNKSEGPVESDYCRNLADILTLSPFNMPYDYERKAVVKAERVKALQQAMMELSDQQRALLQDEISRAFQDWLVASGNIRQVLDLVHLEKRVST</sequence>
<feature type="compositionally biased region" description="Polar residues" evidence="2">
    <location>
        <begin position="1"/>
        <end position="15"/>
    </location>
</feature>
<feature type="compositionally biased region" description="Gly residues" evidence="2">
    <location>
        <begin position="353"/>
        <end position="367"/>
    </location>
</feature>
<feature type="compositionally biased region" description="Gly residues" evidence="2">
    <location>
        <begin position="898"/>
        <end position="907"/>
    </location>
</feature>
<feature type="compositionally biased region" description="Polar residues" evidence="2">
    <location>
        <begin position="383"/>
        <end position="397"/>
    </location>
</feature>
<dbReference type="Pfam" id="PF07986">
    <property type="entry name" value="TBCC"/>
    <property type="match status" value="1"/>
</dbReference>
<evidence type="ECO:0000259" key="3">
    <source>
        <dbReference type="PROSITE" id="PS51329"/>
    </source>
</evidence>
<feature type="domain" description="C-CAP/cofactor C-like" evidence="3">
    <location>
        <begin position="748"/>
        <end position="879"/>
    </location>
</feature>
<organism evidence="4 5">
    <name type="scientific">Cyclotella atomus</name>
    <dbReference type="NCBI Taxonomy" id="382360"/>
    <lineage>
        <taxon>Eukaryota</taxon>
        <taxon>Sar</taxon>
        <taxon>Stramenopiles</taxon>
        <taxon>Ochrophyta</taxon>
        <taxon>Bacillariophyta</taxon>
        <taxon>Coscinodiscophyceae</taxon>
        <taxon>Thalassiosirophycidae</taxon>
        <taxon>Stephanodiscales</taxon>
        <taxon>Stephanodiscaceae</taxon>
        <taxon>Cyclotella</taxon>
    </lineage>
</organism>
<proteinExistence type="inferred from homology"/>
<dbReference type="InterPro" id="IPR012945">
    <property type="entry name" value="Tubulin-bd_cofactor_C_dom"/>
</dbReference>
<dbReference type="AlphaFoldDB" id="A0ABD3QYK8"/>
<dbReference type="InterPro" id="IPR016098">
    <property type="entry name" value="CAP/MinC_C"/>
</dbReference>
<name>A0ABD3QYK8_9STRA</name>
<evidence type="ECO:0000313" key="4">
    <source>
        <dbReference type="EMBL" id="KAL3805495.1"/>
    </source>
</evidence>
<feature type="region of interest" description="Disordered" evidence="2">
    <location>
        <begin position="336"/>
        <end position="401"/>
    </location>
</feature>
<feature type="compositionally biased region" description="Polar residues" evidence="2">
    <location>
        <begin position="1019"/>
        <end position="1031"/>
    </location>
</feature>
<protein>
    <recommendedName>
        <fullName evidence="3">C-CAP/cofactor C-like domain-containing protein</fullName>
    </recommendedName>
</protein>
<feature type="compositionally biased region" description="Acidic residues" evidence="2">
    <location>
        <begin position="1007"/>
        <end position="1018"/>
    </location>
</feature>
<dbReference type="PANTHER" id="PTHR16052">
    <property type="entry name" value="TBCC DOMAIN-CONTAINING PROTEIN 1"/>
    <property type="match status" value="1"/>
</dbReference>